<dbReference type="PROSITE" id="PS00356">
    <property type="entry name" value="HTH_LACI_1"/>
    <property type="match status" value="1"/>
</dbReference>
<dbReference type="Gene3D" id="3.40.50.2300">
    <property type="match status" value="2"/>
</dbReference>
<organism evidence="5 6">
    <name type="scientific">Brevundimonas viscosa</name>
    <dbReference type="NCBI Taxonomy" id="871741"/>
    <lineage>
        <taxon>Bacteria</taxon>
        <taxon>Pseudomonadati</taxon>
        <taxon>Pseudomonadota</taxon>
        <taxon>Alphaproteobacteria</taxon>
        <taxon>Caulobacterales</taxon>
        <taxon>Caulobacteraceae</taxon>
        <taxon>Brevundimonas</taxon>
    </lineage>
</organism>
<evidence type="ECO:0000313" key="6">
    <source>
        <dbReference type="Proteomes" id="UP000198788"/>
    </source>
</evidence>
<dbReference type="CDD" id="cd01545">
    <property type="entry name" value="PBP1_SalR"/>
    <property type="match status" value="1"/>
</dbReference>
<dbReference type="Pfam" id="PF00356">
    <property type="entry name" value="LacI"/>
    <property type="match status" value="1"/>
</dbReference>
<dbReference type="EMBL" id="FOZV01000008">
    <property type="protein sequence ID" value="SFS84960.1"/>
    <property type="molecule type" value="Genomic_DNA"/>
</dbReference>
<dbReference type="InterPro" id="IPR010982">
    <property type="entry name" value="Lambda_DNA-bd_dom_sf"/>
</dbReference>
<dbReference type="STRING" id="871741.SAMN05192570_3021"/>
<dbReference type="InterPro" id="IPR028082">
    <property type="entry name" value="Peripla_BP_I"/>
</dbReference>
<dbReference type="SUPFAM" id="SSF47413">
    <property type="entry name" value="lambda repressor-like DNA-binding domains"/>
    <property type="match status" value="1"/>
</dbReference>
<dbReference type="PANTHER" id="PTHR30146">
    <property type="entry name" value="LACI-RELATED TRANSCRIPTIONAL REPRESSOR"/>
    <property type="match status" value="1"/>
</dbReference>
<dbReference type="Pfam" id="PF13377">
    <property type="entry name" value="Peripla_BP_3"/>
    <property type="match status" value="1"/>
</dbReference>
<gene>
    <name evidence="5" type="ORF">SAMN05192570_3021</name>
</gene>
<evidence type="ECO:0000256" key="1">
    <source>
        <dbReference type="ARBA" id="ARBA00023015"/>
    </source>
</evidence>
<sequence>MRDPVRLEAAGWGMAGATIYDVAARAGVSIKSVSRVLNGEANVSEALRRKVEGAVAELGYRRSLSARSLAGSASSIIAALVDATLTIEHWRSGRGNDYLSRLELGLLMECRQADHHLMVELVDYDAPTLRQDLASLLTAIRPQGVVLTPPNSDNDVVLEVLSELAVPFARIGPETAPDLGVRIRMDDAGAAEQITDHLLDLGHVDIAHISGPAAYSASRLRRTGFEAALRRRGLTPRPEWVAEGQFTFGSGLDAAERLLGGPRRPTAIFAANDDMALGVLQAAAARGLRVPHDLSVAGFDDTPSAVFSTPPLTTIRQPVAEMAAAAAQRLIPLLKARLDANDGLEEVIVPHSLMIRGSTSQPA</sequence>
<dbReference type="InterPro" id="IPR000843">
    <property type="entry name" value="HTH_LacI"/>
</dbReference>
<dbReference type="SUPFAM" id="SSF53822">
    <property type="entry name" value="Periplasmic binding protein-like I"/>
    <property type="match status" value="1"/>
</dbReference>
<name>A0A1I6T779_9CAUL</name>
<keyword evidence="2" id="KW-0238">DNA-binding</keyword>
<proteinExistence type="predicted"/>
<dbReference type="Proteomes" id="UP000198788">
    <property type="component" value="Unassembled WGS sequence"/>
</dbReference>
<evidence type="ECO:0000259" key="4">
    <source>
        <dbReference type="PROSITE" id="PS50932"/>
    </source>
</evidence>
<evidence type="ECO:0000256" key="2">
    <source>
        <dbReference type="ARBA" id="ARBA00023125"/>
    </source>
</evidence>
<dbReference type="Gene3D" id="1.10.260.40">
    <property type="entry name" value="lambda repressor-like DNA-binding domains"/>
    <property type="match status" value="1"/>
</dbReference>
<dbReference type="AlphaFoldDB" id="A0A1I6T779"/>
<dbReference type="InterPro" id="IPR046335">
    <property type="entry name" value="LacI/GalR-like_sensor"/>
</dbReference>
<dbReference type="CDD" id="cd01392">
    <property type="entry name" value="HTH_LacI"/>
    <property type="match status" value="1"/>
</dbReference>
<dbReference type="PANTHER" id="PTHR30146:SF153">
    <property type="entry name" value="LACTOSE OPERON REPRESSOR"/>
    <property type="match status" value="1"/>
</dbReference>
<accession>A0A1I6T779</accession>
<evidence type="ECO:0000313" key="5">
    <source>
        <dbReference type="EMBL" id="SFS84960.1"/>
    </source>
</evidence>
<dbReference type="GO" id="GO:0003700">
    <property type="term" value="F:DNA-binding transcription factor activity"/>
    <property type="evidence" value="ECO:0007669"/>
    <property type="project" value="TreeGrafter"/>
</dbReference>
<protein>
    <submittedName>
        <fullName evidence="5">Transcriptional regulator, LacI family</fullName>
    </submittedName>
</protein>
<dbReference type="PROSITE" id="PS50932">
    <property type="entry name" value="HTH_LACI_2"/>
    <property type="match status" value="1"/>
</dbReference>
<dbReference type="SMART" id="SM00354">
    <property type="entry name" value="HTH_LACI"/>
    <property type="match status" value="1"/>
</dbReference>
<keyword evidence="1" id="KW-0805">Transcription regulation</keyword>
<reference evidence="6" key="1">
    <citation type="submission" date="2016-10" db="EMBL/GenBank/DDBJ databases">
        <authorList>
            <person name="Varghese N."/>
            <person name="Submissions S."/>
        </authorList>
    </citation>
    <scope>NUCLEOTIDE SEQUENCE [LARGE SCALE GENOMIC DNA]</scope>
    <source>
        <strain evidence="6">CGMCC 1.10683</strain>
    </source>
</reference>
<dbReference type="GO" id="GO:0000976">
    <property type="term" value="F:transcription cis-regulatory region binding"/>
    <property type="evidence" value="ECO:0007669"/>
    <property type="project" value="TreeGrafter"/>
</dbReference>
<keyword evidence="3" id="KW-0804">Transcription</keyword>
<keyword evidence="6" id="KW-1185">Reference proteome</keyword>
<feature type="domain" description="HTH lacI-type" evidence="4">
    <location>
        <begin position="17"/>
        <end position="71"/>
    </location>
</feature>
<evidence type="ECO:0000256" key="3">
    <source>
        <dbReference type="ARBA" id="ARBA00023163"/>
    </source>
</evidence>